<reference evidence="1" key="1">
    <citation type="journal article" date="2021" name="PeerJ">
        <title>Extensive microbial diversity within the chicken gut microbiome revealed by metagenomics and culture.</title>
        <authorList>
            <person name="Gilroy R."/>
            <person name="Ravi A."/>
            <person name="Getino M."/>
            <person name="Pursley I."/>
            <person name="Horton D.L."/>
            <person name="Alikhan N.F."/>
            <person name="Baker D."/>
            <person name="Gharbi K."/>
            <person name="Hall N."/>
            <person name="Watson M."/>
            <person name="Adriaenssens E.M."/>
            <person name="Foster-Nyarko E."/>
            <person name="Jarju S."/>
            <person name="Secka A."/>
            <person name="Antonio M."/>
            <person name="Oren A."/>
            <person name="Chaudhuri R.R."/>
            <person name="La Ragione R."/>
            <person name="Hildebrand F."/>
            <person name="Pallen M.J."/>
        </authorList>
    </citation>
    <scope>NUCLEOTIDE SEQUENCE</scope>
    <source>
        <strain evidence="1">6966</strain>
    </source>
</reference>
<accession>A0A921KZJ9</accession>
<dbReference type="PROSITE" id="PS51257">
    <property type="entry name" value="PROKAR_LIPOPROTEIN"/>
    <property type="match status" value="1"/>
</dbReference>
<dbReference type="AlphaFoldDB" id="A0A921KZJ9"/>
<sequence>MKMKNIILLSLILFLMSCYDDKGNYDYREMAEIKIENLPEMLEILGGIEHIVAQPKVISSLEGEIKDGNPNFEFSYKLEKKGGSQLYDEAWVDLNPSKSLKLDTLISIPSGNYVVWFAVKDKRSSIEYSTTFDVKVTSSTYEGWLVLCNEGEGKRVRMDMISVISADRIEPAYDLLSLLGLPDLKEATKIGFYPAPVQTGDVIYLMSEEGTYKLDQNTFETSDMYNIYTTDFIVAPSDPDESIVEYMPLAHMGPPTARAIFAVSNKGNVYALVTATGAAFEMPINTSVRGKSPEYRVAPYVGISMVRYPGNSTAALFYDIDNKRFVGWSFKSPTTNDINQILTPVPNPEVGKLFDFKTGMDLVYMEGTSYSNGLVYAILQNASGKRVIYGINMSGAGFVQESIYENLNAPDFDKATVFAFHSQFPYMFYGVGNKVYLHNLGTNTTYEMTNVGLNANEEVTMLKFNLYHNNYWWPEPTEEFMARQYELMVGTYDNSVSGVNGGKLGFYKVDGMNNSITKRVEYSGFARIKDVRYRERR</sequence>
<name>A0A921KZJ9_9BACT</name>
<dbReference type="EMBL" id="DYVS01000269">
    <property type="protein sequence ID" value="HJF71901.1"/>
    <property type="molecule type" value="Genomic_DNA"/>
</dbReference>
<evidence type="ECO:0000313" key="1">
    <source>
        <dbReference type="EMBL" id="HJF71901.1"/>
    </source>
</evidence>
<organism evidence="1 2">
    <name type="scientific">Butyricimonas virosa</name>
    <dbReference type="NCBI Taxonomy" id="544645"/>
    <lineage>
        <taxon>Bacteria</taxon>
        <taxon>Pseudomonadati</taxon>
        <taxon>Bacteroidota</taxon>
        <taxon>Bacteroidia</taxon>
        <taxon>Bacteroidales</taxon>
        <taxon>Odoribacteraceae</taxon>
        <taxon>Butyricimonas</taxon>
    </lineage>
</organism>
<proteinExistence type="predicted"/>
<reference evidence="1" key="2">
    <citation type="submission" date="2021-09" db="EMBL/GenBank/DDBJ databases">
        <authorList>
            <person name="Gilroy R."/>
        </authorList>
    </citation>
    <scope>NUCLEOTIDE SEQUENCE</scope>
    <source>
        <strain evidence="1">6966</strain>
    </source>
</reference>
<protein>
    <submittedName>
        <fullName evidence="1">Uncharacterized protein</fullName>
    </submittedName>
</protein>
<dbReference type="Pfam" id="PF16407">
    <property type="entry name" value="PKD_2"/>
    <property type="match status" value="1"/>
</dbReference>
<evidence type="ECO:0000313" key="2">
    <source>
        <dbReference type="Proteomes" id="UP000742098"/>
    </source>
</evidence>
<comment type="caution">
    <text evidence="1">The sequence shown here is derived from an EMBL/GenBank/DDBJ whole genome shotgun (WGS) entry which is preliminary data.</text>
</comment>
<gene>
    <name evidence="1" type="ORF">K8V05_14205</name>
</gene>
<dbReference type="Proteomes" id="UP000742098">
    <property type="component" value="Unassembled WGS sequence"/>
</dbReference>
<dbReference type="InterPro" id="IPR032183">
    <property type="entry name" value="PKD-like"/>
</dbReference>